<gene>
    <name evidence="2" type="ORF">A9C11_03440</name>
</gene>
<feature type="domain" description="DUF4376" evidence="1">
    <location>
        <begin position="68"/>
        <end position="158"/>
    </location>
</feature>
<evidence type="ECO:0000313" key="3">
    <source>
        <dbReference type="Proteomes" id="UP000077748"/>
    </source>
</evidence>
<sequence>MFYSSSTSGFYVAEIHGEHIPADAVEISIEDYSDLMAGQANGMSIRANSTGHPELVPALPAPDYPSLIAGRRYQAETAGIEVNGTYLSTDRDSQALVTGAALQAVIDPSYTCRWKTAEGFVTLDAPSIIAMTSVMRAHVQACFDREAELLAHLEAGTFEESMLDQGWPA</sequence>
<name>A0A1A9K6E6_9PSED</name>
<dbReference type="InterPro" id="IPR025484">
    <property type="entry name" value="DUF4376"/>
</dbReference>
<dbReference type="EMBL" id="CP015878">
    <property type="protein sequence ID" value="ANI13094.1"/>
    <property type="molecule type" value="Genomic_DNA"/>
</dbReference>
<dbReference type="RefSeq" id="WP_064581834.1">
    <property type="nucleotide sequence ID" value="NZ_CP015878.1"/>
</dbReference>
<accession>A0A1A9K6E6</accession>
<dbReference type="Pfam" id="PF14301">
    <property type="entry name" value="DUF4376"/>
    <property type="match status" value="1"/>
</dbReference>
<protein>
    <submittedName>
        <fullName evidence="2">Phage tail protein</fullName>
    </submittedName>
</protein>
<proteinExistence type="predicted"/>
<dbReference type="Proteomes" id="UP000077748">
    <property type="component" value="Chromosome"/>
</dbReference>
<evidence type="ECO:0000259" key="1">
    <source>
        <dbReference type="Pfam" id="PF14301"/>
    </source>
</evidence>
<reference evidence="2 3" key="1">
    <citation type="submission" date="2016-05" db="EMBL/GenBank/DDBJ databases">
        <title>Genome Sequence of Pseudomonas citronellolis Strain SJTE-3, an Estrogens and Persistent Organic Pollutants degradation strain.</title>
        <authorList>
            <person name="Liang R."/>
        </authorList>
    </citation>
    <scope>NUCLEOTIDE SEQUENCE [LARGE SCALE GENOMIC DNA]</scope>
    <source>
        <strain evidence="2 3">SJTE-3</strain>
    </source>
</reference>
<dbReference type="AlphaFoldDB" id="A0A1A9K6E6"/>
<organism evidence="2 3">
    <name type="scientific">Pseudomonas citronellolis</name>
    <dbReference type="NCBI Taxonomy" id="53408"/>
    <lineage>
        <taxon>Bacteria</taxon>
        <taxon>Pseudomonadati</taxon>
        <taxon>Pseudomonadota</taxon>
        <taxon>Gammaproteobacteria</taxon>
        <taxon>Pseudomonadales</taxon>
        <taxon>Pseudomonadaceae</taxon>
        <taxon>Pseudomonas</taxon>
    </lineage>
</organism>
<evidence type="ECO:0000313" key="2">
    <source>
        <dbReference type="EMBL" id="ANI13094.1"/>
    </source>
</evidence>